<dbReference type="InterPro" id="IPR000847">
    <property type="entry name" value="LysR_HTH_N"/>
</dbReference>
<dbReference type="Proteomes" id="UP000001095">
    <property type="component" value="Unassembled WGS sequence"/>
</dbReference>
<evidence type="ECO:0000256" key="4">
    <source>
        <dbReference type="ARBA" id="ARBA00023125"/>
    </source>
</evidence>
<organism evidence="8 9">
    <name type="scientific">Afipia clevelandensis ATCC 49720</name>
    <dbReference type="NCBI Taxonomy" id="883079"/>
    <lineage>
        <taxon>Bacteria</taxon>
        <taxon>Pseudomonadati</taxon>
        <taxon>Pseudomonadota</taxon>
        <taxon>Alphaproteobacteria</taxon>
        <taxon>Hyphomicrobiales</taxon>
        <taxon>Nitrobacteraceae</taxon>
        <taxon>Afipia</taxon>
    </lineage>
</organism>
<dbReference type="AlphaFoldDB" id="K8NVS5"/>
<dbReference type="SUPFAM" id="SSF53850">
    <property type="entry name" value="Periplasmic binding protein-like II"/>
    <property type="match status" value="1"/>
</dbReference>
<dbReference type="FunFam" id="1.10.10.10:FF:000001">
    <property type="entry name" value="LysR family transcriptional regulator"/>
    <property type="match status" value="1"/>
</dbReference>
<evidence type="ECO:0000256" key="5">
    <source>
        <dbReference type="ARBA" id="ARBA00023159"/>
    </source>
</evidence>
<evidence type="ECO:0000256" key="1">
    <source>
        <dbReference type="ARBA" id="ARBA00003502"/>
    </source>
</evidence>
<evidence type="ECO:0000313" key="8">
    <source>
        <dbReference type="EMBL" id="EKS33241.1"/>
    </source>
</evidence>
<keyword evidence="5" id="KW-0010">Activator</keyword>
<reference evidence="8 9" key="1">
    <citation type="submission" date="2012-04" db="EMBL/GenBank/DDBJ databases">
        <title>The Genome Sequence of Afipia clevelandensis ATCC 49720.</title>
        <authorList>
            <consortium name="The Broad Institute Genome Sequencing Platform"/>
            <person name="Earl A."/>
            <person name="Ward D."/>
            <person name="Feldgarden M."/>
            <person name="Gevers D."/>
            <person name="Huys G."/>
            <person name="Walker B."/>
            <person name="Young S.K."/>
            <person name="Zeng Q."/>
            <person name="Gargeya S."/>
            <person name="Fitzgerald M."/>
            <person name="Haas B."/>
            <person name="Abouelleil A."/>
            <person name="Alvarado L."/>
            <person name="Arachchi H.M."/>
            <person name="Berlin A."/>
            <person name="Chapman S.B."/>
            <person name="Goldberg J."/>
            <person name="Griggs A."/>
            <person name="Gujja S."/>
            <person name="Hansen M."/>
            <person name="Howarth C."/>
            <person name="Imamovic A."/>
            <person name="Larimer J."/>
            <person name="McCowen C."/>
            <person name="Montmayeur A."/>
            <person name="Murphy C."/>
            <person name="Neiman D."/>
            <person name="Pearson M."/>
            <person name="Priest M."/>
            <person name="Roberts A."/>
            <person name="Saif S."/>
            <person name="Shea T."/>
            <person name="Sisk P."/>
            <person name="Sykes S."/>
            <person name="Wortman J."/>
            <person name="Nusbaum C."/>
            <person name="Birren B."/>
        </authorList>
    </citation>
    <scope>NUCLEOTIDE SEQUENCE [LARGE SCALE GENOMIC DNA]</scope>
    <source>
        <strain evidence="8 9">ATCC 49720</strain>
    </source>
</reference>
<sequence length="308" mass="33092">MQYRQLRYFVKIVEAGSFSRAASTIHVAQPALSQQVAELEEEMGIKLLHRTPRGVQPTPAGEILFEKASSILRRLDELPGLLKSSAGDITGTVSVGIVASLAEILMGPIVEHIKSAFPNVMLKCTDGDSETLSARVLAHKLDLAVIFEHEFVPAFLRLPIFTQRFYLVGKPLPGKARSSISIKDIGKLPLVLPGDNSERRRLIDEAFAALDITPNVIAEADNLSSELSAVRTGIGHTILNVGEFSKVGFEAFAKPLIIEPPITMTCSIISSGDSTLTNAGSSARSSIASLISSFIKDGKRPGAALIKH</sequence>
<proteinExistence type="inferred from homology"/>
<dbReference type="GO" id="GO:2000142">
    <property type="term" value="P:regulation of DNA-templated transcription initiation"/>
    <property type="evidence" value="ECO:0007669"/>
    <property type="project" value="TreeGrafter"/>
</dbReference>
<evidence type="ECO:0000313" key="9">
    <source>
        <dbReference type="Proteomes" id="UP000001095"/>
    </source>
</evidence>
<dbReference type="Pfam" id="PF03466">
    <property type="entry name" value="LysR_substrate"/>
    <property type="match status" value="1"/>
</dbReference>
<dbReference type="InterPro" id="IPR036390">
    <property type="entry name" value="WH_DNA-bd_sf"/>
</dbReference>
<comment type="function">
    <text evidence="1">NodD regulates the expression of the nodABCFE genes which encode other nodulation proteins. NodD is also a negative regulator of its own expression. Binds flavonoids as inducers.</text>
</comment>
<dbReference type="PRINTS" id="PR00039">
    <property type="entry name" value="HTHLYSR"/>
</dbReference>
<dbReference type="SUPFAM" id="SSF46785">
    <property type="entry name" value="Winged helix' DNA-binding domain"/>
    <property type="match status" value="1"/>
</dbReference>
<dbReference type="EMBL" id="AGWY01000013">
    <property type="protein sequence ID" value="EKS33241.1"/>
    <property type="molecule type" value="Genomic_DNA"/>
</dbReference>
<dbReference type="HOGENOM" id="CLU_039613_6_5_5"/>
<comment type="similarity">
    <text evidence="2">Belongs to the LysR transcriptional regulatory family.</text>
</comment>
<dbReference type="PROSITE" id="PS50931">
    <property type="entry name" value="HTH_LYSR"/>
    <property type="match status" value="1"/>
</dbReference>
<dbReference type="InterPro" id="IPR005119">
    <property type="entry name" value="LysR_subst-bd"/>
</dbReference>
<dbReference type="Gene3D" id="3.40.190.290">
    <property type="match status" value="1"/>
</dbReference>
<dbReference type="PATRIC" id="fig|883079.3.peg.3355"/>
<evidence type="ECO:0000256" key="3">
    <source>
        <dbReference type="ARBA" id="ARBA00023015"/>
    </source>
</evidence>
<evidence type="ECO:0000259" key="7">
    <source>
        <dbReference type="PROSITE" id="PS50931"/>
    </source>
</evidence>
<evidence type="ECO:0000256" key="6">
    <source>
        <dbReference type="ARBA" id="ARBA00023163"/>
    </source>
</evidence>
<keyword evidence="6" id="KW-0804">Transcription</keyword>
<keyword evidence="3" id="KW-0805">Transcription regulation</keyword>
<keyword evidence="9" id="KW-1185">Reference proteome</keyword>
<feature type="domain" description="HTH lysR-type" evidence="7">
    <location>
        <begin position="1"/>
        <end position="58"/>
    </location>
</feature>
<keyword evidence="4" id="KW-0238">DNA-binding</keyword>
<dbReference type="Gene3D" id="1.10.10.10">
    <property type="entry name" value="Winged helix-like DNA-binding domain superfamily/Winged helix DNA-binding domain"/>
    <property type="match status" value="1"/>
</dbReference>
<dbReference type="GO" id="GO:0003700">
    <property type="term" value="F:DNA-binding transcription factor activity"/>
    <property type="evidence" value="ECO:0007669"/>
    <property type="project" value="InterPro"/>
</dbReference>
<dbReference type="PANTHER" id="PTHR30293">
    <property type="entry name" value="TRANSCRIPTIONAL REGULATORY PROTEIN NAC-RELATED"/>
    <property type="match status" value="1"/>
</dbReference>
<dbReference type="RefSeq" id="WP_002714152.1">
    <property type="nucleotide sequence ID" value="NZ_KB375281.1"/>
</dbReference>
<dbReference type="InterPro" id="IPR036388">
    <property type="entry name" value="WH-like_DNA-bd_sf"/>
</dbReference>
<comment type="caution">
    <text evidence="8">The sequence shown here is derived from an EMBL/GenBank/DDBJ whole genome shotgun (WGS) entry which is preliminary data.</text>
</comment>
<dbReference type="PANTHER" id="PTHR30293:SF0">
    <property type="entry name" value="NITROGEN ASSIMILATION REGULATORY PROTEIN NAC"/>
    <property type="match status" value="1"/>
</dbReference>
<evidence type="ECO:0000256" key="2">
    <source>
        <dbReference type="ARBA" id="ARBA00009437"/>
    </source>
</evidence>
<accession>K8NVS5</accession>
<dbReference type="Pfam" id="PF00126">
    <property type="entry name" value="HTH_1"/>
    <property type="match status" value="1"/>
</dbReference>
<gene>
    <name evidence="8" type="ORF">HMPREF9696_03282</name>
</gene>
<dbReference type="OrthoDB" id="8479357at2"/>
<protein>
    <recommendedName>
        <fullName evidence="7">HTH lysR-type domain-containing protein</fullName>
    </recommendedName>
</protein>
<dbReference type="GO" id="GO:0003677">
    <property type="term" value="F:DNA binding"/>
    <property type="evidence" value="ECO:0007669"/>
    <property type="project" value="UniProtKB-KW"/>
</dbReference>
<name>K8NVS5_9BRAD</name>